<dbReference type="InterPro" id="IPR036895">
    <property type="entry name" value="Uracil-DNA_glycosylase-like_sf"/>
</dbReference>
<dbReference type="SMART" id="SM00986">
    <property type="entry name" value="UDG"/>
    <property type="match status" value="1"/>
</dbReference>
<gene>
    <name evidence="2" type="ORF">NCTC11388_03287</name>
</gene>
<evidence type="ECO:0000259" key="1">
    <source>
        <dbReference type="SMART" id="SM00986"/>
    </source>
</evidence>
<dbReference type="RefSeq" id="WP_115170864.1">
    <property type="nucleotide sequence ID" value="NZ_UGYW01000002.1"/>
</dbReference>
<evidence type="ECO:0000313" key="2">
    <source>
        <dbReference type="EMBL" id="SUJ23201.1"/>
    </source>
</evidence>
<dbReference type="InterPro" id="IPR005122">
    <property type="entry name" value="Uracil-DNA_glycosylase-like"/>
</dbReference>
<accession>A0A380CN62</accession>
<dbReference type="SUPFAM" id="SSF52141">
    <property type="entry name" value="Uracil-DNA glycosylase-like"/>
    <property type="match status" value="1"/>
</dbReference>
<proteinExistence type="predicted"/>
<dbReference type="CDD" id="cd10032">
    <property type="entry name" value="UDG-F6_HDG"/>
    <property type="match status" value="1"/>
</dbReference>
<reference evidence="2 3" key="1">
    <citation type="submission" date="2018-06" db="EMBL/GenBank/DDBJ databases">
        <authorList>
            <consortium name="Pathogen Informatics"/>
            <person name="Doyle S."/>
        </authorList>
    </citation>
    <scope>NUCLEOTIDE SEQUENCE [LARGE SCALE GENOMIC DNA]</scope>
    <source>
        <strain evidence="2 3">NCTC11388</strain>
    </source>
</reference>
<evidence type="ECO:0000313" key="3">
    <source>
        <dbReference type="Proteomes" id="UP000254893"/>
    </source>
</evidence>
<dbReference type="Proteomes" id="UP000254893">
    <property type="component" value="Unassembled WGS sequence"/>
</dbReference>
<feature type="domain" description="Uracil-DNA glycosylase-like" evidence="1">
    <location>
        <begin position="7"/>
        <end position="158"/>
    </location>
</feature>
<dbReference type="EMBL" id="UGYW01000002">
    <property type="protein sequence ID" value="SUJ23201.1"/>
    <property type="molecule type" value="Genomic_DNA"/>
</dbReference>
<sequence>MLKESFPPVCGLSPKFLILGSLPGDKSLEQQQYYAHPQNRFWKLLFHLMEKEYESDYSKRIQLLEDHHIALWDTCASAIRPGSMDTAILSELPNDIISLLQHVPSIQHVIFNGNKAKQLYDRYHKRLAEISYHSLPSTSPANARFSFDKLIDSWSILKSV</sequence>
<dbReference type="SMART" id="SM00987">
    <property type="entry name" value="UreE_C"/>
    <property type="match status" value="1"/>
</dbReference>
<dbReference type="Gene3D" id="3.40.470.10">
    <property type="entry name" value="Uracil-DNA glycosylase-like domain"/>
    <property type="match status" value="1"/>
</dbReference>
<protein>
    <submittedName>
        <fullName evidence="2">G:T/U mismatch-specific DNA glycosylase</fullName>
    </submittedName>
</protein>
<dbReference type="Pfam" id="PF03167">
    <property type="entry name" value="UDG"/>
    <property type="match status" value="1"/>
</dbReference>
<dbReference type="AlphaFoldDB" id="A0A380CN62"/>
<dbReference type="NCBIfam" id="TIGR04274">
    <property type="entry name" value="hypoxanDNAglyco"/>
    <property type="match status" value="1"/>
</dbReference>
<dbReference type="InterPro" id="IPR026353">
    <property type="entry name" value="Hypoxan-DNA_Glyclase"/>
</dbReference>
<name>A0A380CN62_SPHSI</name>
<organism evidence="2 3">
    <name type="scientific">Sphingobacterium spiritivorum</name>
    <name type="common">Flavobacterium spiritivorum</name>
    <dbReference type="NCBI Taxonomy" id="258"/>
    <lineage>
        <taxon>Bacteria</taxon>
        <taxon>Pseudomonadati</taxon>
        <taxon>Bacteroidota</taxon>
        <taxon>Sphingobacteriia</taxon>
        <taxon>Sphingobacteriales</taxon>
        <taxon>Sphingobacteriaceae</taxon>
        <taxon>Sphingobacterium</taxon>
    </lineage>
</organism>